<dbReference type="RefSeq" id="WP_033363505.1">
    <property type="nucleotide sequence ID" value="NZ_CP073767.1"/>
</dbReference>
<sequence>MDALDRLSGIGTDLLHRVDGILVAGGAPAGDPLWPLLRLVGALPGDALDFGLKLSPAALREAATRLRADAERFARRREWLAADLGAAAGWEGSGAEAFAARWQALAGHLGDGSDPMTVTGRLRATAAYADAVAAWAEGLRHELAEAVARVATSIEAVTVRGTHPDTPPPTAVLEAAARIGARVLQPVADAFDAARDLERRWSPDLAELPYTEPATAPAGGVSPIIRVTW</sequence>
<dbReference type="AlphaFoldDB" id="A0A9Q9IGE7"/>
<gene>
    <name evidence="1" type="ORF">Daura_02875</name>
</gene>
<dbReference type="OrthoDB" id="3402839at2"/>
<reference evidence="1" key="1">
    <citation type="submission" date="2021-04" db="EMBL/GenBank/DDBJ databases">
        <title>Dactylosporangium aurantiacum NRRL B-8018 full assembly.</title>
        <authorList>
            <person name="Hartkoorn R.C."/>
            <person name="Beaudoing E."/>
            <person name="Hot D."/>
        </authorList>
    </citation>
    <scope>NUCLEOTIDE SEQUENCE</scope>
    <source>
        <strain evidence="1">NRRL B-8018</strain>
    </source>
</reference>
<organism evidence="1 2">
    <name type="scientific">Dactylosporangium aurantiacum</name>
    <dbReference type="NCBI Taxonomy" id="35754"/>
    <lineage>
        <taxon>Bacteria</taxon>
        <taxon>Bacillati</taxon>
        <taxon>Actinomycetota</taxon>
        <taxon>Actinomycetes</taxon>
        <taxon>Micromonosporales</taxon>
        <taxon>Micromonosporaceae</taxon>
        <taxon>Dactylosporangium</taxon>
    </lineage>
</organism>
<dbReference type="KEGG" id="daur:Daura_02875"/>
<dbReference type="Proteomes" id="UP001058003">
    <property type="component" value="Chromosome"/>
</dbReference>
<proteinExistence type="predicted"/>
<keyword evidence="2" id="KW-1185">Reference proteome</keyword>
<accession>A0A9Q9IGE7</accession>
<evidence type="ECO:0000313" key="1">
    <source>
        <dbReference type="EMBL" id="UWZ55231.1"/>
    </source>
</evidence>
<protein>
    <submittedName>
        <fullName evidence="1">Uncharacterized protein</fullName>
    </submittedName>
</protein>
<dbReference type="EMBL" id="CP073767">
    <property type="protein sequence ID" value="UWZ55231.1"/>
    <property type="molecule type" value="Genomic_DNA"/>
</dbReference>
<name>A0A9Q9IGE7_9ACTN</name>
<evidence type="ECO:0000313" key="2">
    <source>
        <dbReference type="Proteomes" id="UP001058003"/>
    </source>
</evidence>